<dbReference type="RefSeq" id="WP_314510827.1">
    <property type="nucleotide sequence ID" value="NZ_JASJOU010000003.1"/>
</dbReference>
<dbReference type="AlphaFoldDB" id="A0AAE3R072"/>
<evidence type="ECO:0000313" key="2">
    <source>
        <dbReference type="EMBL" id="MDJ1501341.1"/>
    </source>
</evidence>
<organism evidence="2 3">
    <name type="scientific">Xanthocytophaga agilis</name>
    <dbReference type="NCBI Taxonomy" id="3048010"/>
    <lineage>
        <taxon>Bacteria</taxon>
        <taxon>Pseudomonadati</taxon>
        <taxon>Bacteroidota</taxon>
        <taxon>Cytophagia</taxon>
        <taxon>Cytophagales</taxon>
        <taxon>Rhodocytophagaceae</taxon>
        <taxon>Xanthocytophaga</taxon>
    </lineage>
</organism>
<dbReference type="Gene3D" id="3.30.70.2970">
    <property type="entry name" value="Protein of unknown function (DUF541), domain 2"/>
    <property type="match status" value="1"/>
</dbReference>
<dbReference type="Pfam" id="PF04402">
    <property type="entry name" value="SIMPL"/>
    <property type="match status" value="1"/>
</dbReference>
<dbReference type="Proteomes" id="UP001232063">
    <property type="component" value="Unassembled WGS sequence"/>
</dbReference>
<name>A0AAE3R072_9BACT</name>
<comment type="caution">
    <text evidence="2">The sequence shown here is derived from an EMBL/GenBank/DDBJ whole genome shotgun (WGS) entry which is preliminary data.</text>
</comment>
<feature type="signal peptide" evidence="1">
    <location>
        <begin position="1"/>
        <end position="19"/>
    </location>
</feature>
<dbReference type="EMBL" id="JASJOU010000003">
    <property type="protein sequence ID" value="MDJ1501341.1"/>
    <property type="molecule type" value="Genomic_DNA"/>
</dbReference>
<keyword evidence="3" id="KW-1185">Reference proteome</keyword>
<sequence length="321" mass="36775">MKKIAVIICALFITQTLSAQNAGNLNYHQKIHFPNENIALNHPTTANIFIQVKGLANIKADAYVAIFSVTQTGKTTEEVNELLDKRITQPLTEIKLKKEVETYTDMVSFVPIYEFEIEKKSFSKRTYNEIPTGFELKKNIHIKFSESSQLNDIITILAKNEIYDLVRVDYFSSTQDAMKKDLMTRAKLLVQEKMKNYEALVGESFVNVEKQLTDGYRVALPVEMYNSYEAYSSSALNLRKPATINQSAKSTTLYYQPIVDKEFDFVINPVILEPVIQILYEVTVMIKREKKSTTKDGKEYILVTPNGEMKNLDLKNENEGY</sequence>
<keyword evidence="1" id="KW-0732">Signal</keyword>
<dbReference type="InterPro" id="IPR007497">
    <property type="entry name" value="SIMPL/DUF541"/>
</dbReference>
<dbReference type="Gene3D" id="3.30.110.170">
    <property type="entry name" value="Protein of unknown function (DUF541), domain 1"/>
    <property type="match status" value="1"/>
</dbReference>
<feature type="chain" id="PRO_5042126398" evidence="1">
    <location>
        <begin position="20"/>
        <end position="321"/>
    </location>
</feature>
<proteinExistence type="predicted"/>
<reference evidence="2" key="1">
    <citation type="submission" date="2023-05" db="EMBL/GenBank/DDBJ databases">
        <authorList>
            <person name="Zhang X."/>
        </authorList>
    </citation>
    <scope>NUCLEOTIDE SEQUENCE</scope>
    <source>
        <strain evidence="2">BD1B2-1</strain>
    </source>
</reference>
<evidence type="ECO:0000256" key="1">
    <source>
        <dbReference type="SAM" id="SignalP"/>
    </source>
</evidence>
<protein>
    <submittedName>
        <fullName evidence="2">SIMPL domain-containing protein</fullName>
    </submittedName>
</protein>
<gene>
    <name evidence="2" type="ORF">QNI22_11820</name>
</gene>
<accession>A0AAE3R072</accession>
<evidence type="ECO:0000313" key="3">
    <source>
        <dbReference type="Proteomes" id="UP001232063"/>
    </source>
</evidence>